<proteinExistence type="predicted"/>
<feature type="region of interest" description="Disordered" evidence="6">
    <location>
        <begin position="1121"/>
        <end position="1143"/>
    </location>
</feature>
<feature type="region of interest" description="Disordered" evidence="6">
    <location>
        <begin position="29"/>
        <end position="90"/>
    </location>
</feature>
<feature type="region of interest" description="Disordered" evidence="6">
    <location>
        <begin position="1052"/>
        <end position="1077"/>
    </location>
</feature>
<feature type="compositionally biased region" description="Basic and acidic residues" evidence="6">
    <location>
        <begin position="598"/>
        <end position="614"/>
    </location>
</feature>
<evidence type="ECO:0000313" key="11">
    <source>
        <dbReference type="Proteomes" id="UP001287356"/>
    </source>
</evidence>
<dbReference type="AlphaFoldDB" id="A0AAE0NF13"/>
<dbReference type="Pfam" id="PF13886">
    <property type="entry name" value="TM7S3_TM198"/>
    <property type="match status" value="1"/>
</dbReference>
<feature type="region of interest" description="Disordered" evidence="6">
    <location>
        <begin position="350"/>
        <end position="374"/>
    </location>
</feature>
<feature type="compositionally biased region" description="Basic and acidic residues" evidence="6">
    <location>
        <begin position="666"/>
        <end position="680"/>
    </location>
</feature>
<feature type="region of interest" description="Disordered" evidence="6">
    <location>
        <begin position="634"/>
        <end position="717"/>
    </location>
</feature>
<keyword evidence="3 7" id="KW-1133">Transmembrane helix</keyword>
<feature type="compositionally biased region" description="Low complexity" evidence="6">
    <location>
        <begin position="61"/>
        <end position="90"/>
    </location>
</feature>
<name>A0AAE0NF13_9PEZI</name>
<feature type="compositionally biased region" description="Basic and acidic residues" evidence="6">
    <location>
        <begin position="453"/>
        <end position="464"/>
    </location>
</feature>
<feature type="transmembrane region" description="Helical" evidence="7">
    <location>
        <begin position="90"/>
        <end position="107"/>
    </location>
</feature>
<feature type="signal peptide" evidence="8">
    <location>
        <begin position="1"/>
        <end position="23"/>
    </location>
</feature>
<reference evidence="10" key="2">
    <citation type="submission" date="2023-06" db="EMBL/GenBank/DDBJ databases">
        <authorList>
            <consortium name="Lawrence Berkeley National Laboratory"/>
            <person name="Haridas S."/>
            <person name="Hensen N."/>
            <person name="Bonometti L."/>
            <person name="Westerberg I."/>
            <person name="Brannstrom I.O."/>
            <person name="Guillou S."/>
            <person name="Cros-Aarteil S."/>
            <person name="Calhoun S."/>
            <person name="Kuo A."/>
            <person name="Mondo S."/>
            <person name="Pangilinan J."/>
            <person name="Riley R."/>
            <person name="Labutti K."/>
            <person name="Andreopoulos B."/>
            <person name="Lipzen A."/>
            <person name="Chen C."/>
            <person name="Yanf M."/>
            <person name="Daum C."/>
            <person name="Ng V."/>
            <person name="Clum A."/>
            <person name="Steindorff A."/>
            <person name="Ohm R."/>
            <person name="Martin F."/>
            <person name="Silar P."/>
            <person name="Natvig D."/>
            <person name="Lalanne C."/>
            <person name="Gautier V."/>
            <person name="Ament-Velasquez S.L."/>
            <person name="Kruys A."/>
            <person name="Hutchinson M.I."/>
            <person name="Powell A.J."/>
            <person name="Barry K."/>
            <person name="Miller A.N."/>
            <person name="Grigoriev I.V."/>
            <person name="Debuchy R."/>
            <person name="Gladieux P."/>
            <person name="Thoren M.H."/>
            <person name="Johannesson H."/>
        </authorList>
    </citation>
    <scope>NUCLEOTIDE SEQUENCE</scope>
    <source>
        <strain evidence="10">CBS 958.72</strain>
    </source>
</reference>
<evidence type="ECO:0000256" key="8">
    <source>
        <dbReference type="SAM" id="SignalP"/>
    </source>
</evidence>
<keyword evidence="4 7" id="KW-0472">Membrane</keyword>
<feature type="region of interest" description="Disordered" evidence="6">
    <location>
        <begin position="854"/>
        <end position="880"/>
    </location>
</feature>
<feature type="region of interest" description="Disordered" evidence="6">
    <location>
        <begin position="821"/>
        <end position="841"/>
    </location>
</feature>
<feature type="transmembrane region" description="Helical" evidence="7">
    <location>
        <begin position="171"/>
        <end position="190"/>
    </location>
</feature>
<feature type="compositionally biased region" description="Low complexity" evidence="6">
    <location>
        <begin position="706"/>
        <end position="717"/>
    </location>
</feature>
<feature type="transmembrane region" description="Helical" evidence="7">
    <location>
        <begin position="114"/>
        <end position="135"/>
    </location>
</feature>
<feature type="compositionally biased region" description="Basic and acidic residues" evidence="6">
    <location>
        <begin position="550"/>
        <end position="570"/>
    </location>
</feature>
<feature type="coiled-coil region" evidence="5">
    <location>
        <begin position="305"/>
        <end position="332"/>
    </location>
</feature>
<keyword evidence="8" id="KW-0732">Signal</keyword>
<feature type="compositionally biased region" description="Polar residues" evidence="6">
    <location>
        <begin position="1065"/>
        <end position="1077"/>
    </location>
</feature>
<feature type="transmembrane region" description="Helical" evidence="7">
    <location>
        <begin position="141"/>
        <end position="164"/>
    </location>
</feature>
<dbReference type="InterPro" id="IPR025256">
    <property type="entry name" value="TM7S3/TM198-like_dom"/>
</dbReference>
<evidence type="ECO:0000259" key="9">
    <source>
        <dbReference type="Pfam" id="PF13886"/>
    </source>
</evidence>
<feature type="compositionally biased region" description="Low complexity" evidence="6">
    <location>
        <begin position="35"/>
        <end position="46"/>
    </location>
</feature>
<feature type="compositionally biased region" description="Polar residues" evidence="6">
    <location>
        <begin position="47"/>
        <end position="59"/>
    </location>
</feature>
<evidence type="ECO:0000256" key="2">
    <source>
        <dbReference type="ARBA" id="ARBA00022692"/>
    </source>
</evidence>
<evidence type="ECO:0000256" key="4">
    <source>
        <dbReference type="ARBA" id="ARBA00023136"/>
    </source>
</evidence>
<accession>A0AAE0NF13</accession>
<dbReference type="EMBL" id="JAULSN010000002">
    <property type="protein sequence ID" value="KAK3380299.1"/>
    <property type="molecule type" value="Genomic_DNA"/>
</dbReference>
<feature type="domain" description="TM7S3/TM198-like" evidence="9">
    <location>
        <begin position="97"/>
        <end position="295"/>
    </location>
</feature>
<keyword evidence="5" id="KW-0175">Coiled coil</keyword>
<comment type="subcellular location">
    <subcellularLocation>
        <location evidence="1">Membrane</location>
        <topology evidence="1">Multi-pass membrane protein</topology>
    </subcellularLocation>
</comment>
<evidence type="ECO:0000256" key="7">
    <source>
        <dbReference type="SAM" id="Phobius"/>
    </source>
</evidence>
<gene>
    <name evidence="10" type="ORF">B0T24DRAFT_647578</name>
</gene>
<evidence type="ECO:0000256" key="3">
    <source>
        <dbReference type="ARBA" id="ARBA00022989"/>
    </source>
</evidence>
<comment type="caution">
    <text evidence="10">The sequence shown here is derived from an EMBL/GenBank/DDBJ whole genome shotgun (WGS) entry which is preliminary data.</text>
</comment>
<feature type="compositionally biased region" description="Polar residues" evidence="6">
    <location>
        <begin position="997"/>
        <end position="1015"/>
    </location>
</feature>
<feature type="transmembrane region" description="Helical" evidence="7">
    <location>
        <begin position="222"/>
        <end position="240"/>
    </location>
</feature>
<feature type="compositionally biased region" description="Basic and acidic residues" evidence="6">
    <location>
        <begin position="690"/>
        <end position="705"/>
    </location>
</feature>
<feature type="region of interest" description="Disordered" evidence="6">
    <location>
        <begin position="439"/>
        <end position="614"/>
    </location>
</feature>
<sequence length="1162" mass="124565">MKLSGRLHSGALLCLCLFTVTATGRLGLPRRDETTLSTEGTSTPTTRASAPETTSSPPRLTSVATSTTSAPASSPTRPASSASASPTTTSSLNSTLFNGVVFALVGIKTKYLHSFFSTAFLASLGTTVLIIYVMTPPVSHAIQGAYVVAVVCTGMILGALAVVFKEIMECLGCLLGGFCLSMWLLTLQSGGLIPTVGGKVVFISAFTLTAFGSYFTRWTQTYCLIGCISFSGATAAVLGIDCFSRAGLREFWAYLWALNDNLFPIGASTYPLTRGIRVELAVTILIFLAGIVSQLRLWRIIKEHRDKRNAKIAEEERNLRVEEENVGQQVEETTSRARREWERVYGDIEGGLSPLGGSTDSGVSDMGSEKPMRDSNGALTVITIRPQSPTELDGENGLVEVVSEKSTPPPPPVPKTTAAERVISLDAVNGSVTVMVAQDPIPEEQATSADPSELDRGGENREEAWDGSAQRRNSQPVTPLPAVVPLPFRIPEARENSDRSSVATFAETEDGRELTGVKSKSMVRRLSTGSAKLLRRLSQRSTRSMQEGNEWTRDSREELVERARNTRDDIDSLAADMDDMSSNGMTESANGDAGPSDKQVDPKNDIAEKQKKHAETLITMREAILTLEELATKAAAESTASIIDTVSLSPVDGSEPDQRPASPDLAGREIEAEAVAEDRGTATASPEEAASAREKTDKTNRRRDSATSVDSVAASLSKSLPPALSRVAMSYRTNEWAKHLSTADAPELETLQLHENPEEPAPLDVVELQQTAENATPPPAAPRAASALSSYGSMPHLVARSSSRGSLSGYSDAAVLHHQLASGPEPLTRNRSGPYRSVSGTLRGRGSRLFAEPIAEEGDDQPYYSMPPMAEDYDGRPTLTHAMHSSAAPRELSTSASVPNLSMWLNGLNTAQQAPPQTLIGMRETLLRTKALGPFAFPGADAAYGGMPTIPASGPPSDAGSLHNSVGGGSNAPVDADDIPLSQRRIMIRQSSLEFASRGRSSVMGSSPRATTPNADSAMFDSHQPSRRSNATPEFVRQAQLASFRNSVAADLRAMPPNPNLGAPSRQSSYGRETPLNSGLIGSASMGSLRGAYGLDADARRSIEVQRNTLLGQKDAEAVKREAERLEHERNQREFEERMRSGALMEAHRDAMRRLQGEVRDV</sequence>
<feature type="chain" id="PRO_5042211500" description="TM7S3/TM198-like domain-containing protein" evidence="8">
    <location>
        <begin position="24"/>
        <end position="1162"/>
    </location>
</feature>
<dbReference type="Proteomes" id="UP001287356">
    <property type="component" value="Unassembled WGS sequence"/>
</dbReference>
<dbReference type="PANTHER" id="PTHR39469">
    <property type="entry name" value="CHROMOSOME 1, WHOLE GENOME SHOTGUN SEQUENCE"/>
    <property type="match status" value="1"/>
</dbReference>
<evidence type="ECO:0000256" key="1">
    <source>
        <dbReference type="ARBA" id="ARBA00004141"/>
    </source>
</evidence>
<feature type="compositionally biased region" description="Low complexity" evidence="6">
    <location>
        <begin position="634"/>
        <end position="643"/>
    </location>
</feature>
<evidence type="ECO:0000313" key="10">
    <source>
        <dbReference type="EMBL" id="KAK3380299.1"/>
    </source>
</evidence>
<protein>
    <recommendedName>
        <fullName evidence="9">TM7S3/TM198-like domain-containing protein</fullName>
    </recommendedName>
</protein>
<evidence type="ECO:0000256" key="5">
    <source>
        <dbReference type="SAM" id="Coils"/>
    </source>
</evidence>
<evidence type="ECO:0000256" key="6">
    <source>
        <dbReference type="SAM" id="MobiDB-lite"/>
    </source>
</evidence>
<dbReference type="GO" id="GO:0016020">
    <property type="term" value="C:membrane"/>
    <property type="evidence" value="ECO:0007669"/>
    <property type="project" value="UniProtKB-SubCell"/>
</dbReference>
<feature type="region of interest" description="Disordered" evidence="6">
    <location>
        <begin position="997"/>
        <end position="1033"/>
    </location>
</feature>
<dbReference type="PANTHER" id="PTHR39469:SF1">
    <property type="entry name" value="DUF4203 DOMAIN-CONTAINING PROTEIN"/>
    <property type="match status" value="1"/>
</dbReference>
<keyword evidence="2 7" id="KW-0812">Transmembrane</keyword>
<organism evidence="10 11">
    <name type="scientific">Lasiosphaeria ovina</name>
    <dbReference type="NCBI Taxonomy" id="92902"/>
    <lineage>
        <taxon>Eukaryota</taxon>
        <taxon>Fungi</taxon>
        <taxon>Dikarya</taxon>
        <taxon>Ascomycota</taxon>
        <taxon>Pezizomycotina</taxon>
        <taxon>Sordariomycetes</taxon>
        <taxon>Sordariomycetidae</taxon>
        <taxon>Sordariales</taxon>
        <taxon>Lasiosphaeriaceae</taxon>
        <taxon>Lasiosphaeria</taxon>
    </lineage>
</organism>
<keyword evidence="11" id="KW-1185">Reference proteome</keyword>
<feature type="transmembrane region" description="Helical" evidence="7">
    <location>
        <begin position="280"/>
        <end position="298"/>
    </location>
</feature>
<reference evidence="10" key="1">
    <citation type="journal article" date="2023" name="Mol. Phylogenet. Evol.">
        <title>Genome-scale phylogeny and comparative genomics of the fungal order Sordariales.</title>
        <authorList>
            <person name="Hensen N."/>
            <person name="Bonometti L."/>
            <person name="Westerberg I."/>
            <person name="Brannstrom I.O."/>
            <person name="Guillou S."/>
            <person name="Cros-Aarteil S."/>
            <person name="Calhoun S."/>
            <person name="Haridas S."/>
            <person name="Kuo A."/>
            <person name="Mondo S."/>
            <person name="Pangilinan J."/>
            <person name="Riley R."/>
            <person name="LaButti K."/>
            <person name="Andreopoulos B."/>
            <person name="Lipzen A."/>
            <person name="Chen C."/>
            <person name="Yan M."/>
            <person name="Daum C."/>
            <person name="Ng V."/>
            <person name="Clum A."/>
            <person name="Steindorff A."/>
            <person name="Ohm R.A."/>
            <person name="Martin F."/>
            <person name="Silar P."/>
            <person name="Natvig D.O."/>
            <person name="Lalanne C."/>
            <person name="Gautier V."/>
            <person name="Ament-Velasquez S.L."/>
            <person name="Kruys A."/>
            <person name="Hutchinson M.I."/>
            <person name="Powell A.J."/>
            <person name="Barry K."/>
            <person name="Miller A.N."/>
            <person name="Grigoriev I.V."/>
            <person name="Debuchy R."/>
            <person name="Gladieux P."/>
            <person name="Hiltunen Thoren M."/>
            <person name="Johannesson H."/>
        </authorList>
    </citation>
    <scope>NUCLEOTIDE SEQUENCE</scope>
    <source>
        <strain evidence="10">CBS 958.72</strain>
    </source>
</reference>